<gene>
    <name evidence="1" type="ORF">EHSB41UT_04299</name>
</gene>
<protein>
    <submittedName>
        <fullName evidence="1">Uncharacterized protein</fullName>
    </submittedName>
</protein>
<dbReference type="OrthoDB" id="6197626at2"/>
<dbReference type="Proteomes" id="UP000196573">
    <property type="component" value="Unassembled WGS sequence"/>
</dbReference>
<accession>A0A1X7AQW8</accession>
<name>A0A1X7AQW8_9GAMM</name>
<organism evidence="1 2">
    <name type="scientific">Parendozoicomonas haliclonae</name>
    <dbReference type="NCBI Taxonomy" id="1960125"/>
    <lineage>
        <taxon>Bacteria</taxon>
        <taxon>Pseudomonadati</taxon>
        <taxon>Pseudomonadota</taxon>
        <taxon>Gammaproteobacteria</taxon>
        <taxon>Oceanospirillales</taxon>
        <taxon>Endozoicomonadaceae</taxon>
        <taxon>Parendozoicomonas</taxon>
    </lineage>
</organism>
<sequence length="103" mass="11784">MNPTQTLLSHIPEQLSSMVCTHARVYVGIMEKEDEGMYQIGWAMYLFENAEQTEPEEQEPLHVVKDLSLSPDELNAMLDAFQELPSIFGDDDISCHYKLILSH</sequence>
<dbReference type="RefSeq" id="WP_087112930.1">
    <property type="nucleotide sequence ID" value="NZ_CBCSCN010000016.1"/>
</dbReference>
<evidence type="ECO:0000313" key="1">
    <source>
        <dbReference type="EMBL" id="SMA50488.1"/>
    </source>
</evidence>
<dbReference type="AlphaFoldDB" id="A0A1X7AQW8"/>
<evidence type="ECO:0000313" key="2">
    <source>
        <dbReference type="Proteomes" id="UP000196573"/>
    </source>
</evidence>
<keyword evidence="2" id="KW-1185">Reference proteome</keyword>
<reference evidence="1 2" key="1">
    <citation type="submission" date="2017-03" db="EMBL/GenBank/DDBJ databases">
        <authorList>
            <person name="Afonso C.L."/>
            <person name="Miller P.J."/>
            <person name="Scott M.A."/>
            <person name="Spackman E."/>
            <person name="Goraichik I."/>
            <person name="Dimitrov K.M."/>
            <person name="Suarez D.L."/>
            <person name="Swayne D.E."/>
        </authorList>
    </citation>
    <scope>NUCLEOTIDE SEQUENCE [LARGE SCALE GENOMIC DNA]</scope>
    <source>
        <strain evidence="1">SB41UT1</strain>
    </source>
</reference>
<dbReference type="EMBL" id="FWPT01000013">
    <property type="protein sequence ID" value="SMA50488.1"/>
    <property type="molecule type" value="Genomic_DNA"/>
</dbReference>
<proteinExistence type="predicted"/>